<dbReference type="OrthoDB" id="160146at2"/>
<name>A0A402A3R8_9CHLR</name>
<keyword evidence="8" id="KW-1185">Reference proteome</keyword>
<comment type="subcellular location">
    <subcellularLocation>
        <location evidence="1">Membrane</location>
        <topology evidence="1">Multi-pass membrane protein</topology>
    </subcellularLocation>
</comment>
<proteinExistence type="predicted"/>
<evidence type="ECO:0008006" key="9">
    <source>
        <dbReference type="Google" id="ProtNLM"/>
    </source>
</evidence>
<evidence type="ECO:0000256" key="5">
    <source>
        <dbReference type="SAM" id="MobiDB-lite"/>
    </source>
</evidence>
<feature type="region of interest" description="Disordered" evidence="5">
    <location>
        <begin position="1"/>
        <end position="20"/>
    </location>
</feature>
<evidence type="ECO:0000256" key="6">
    <source>
        <dbReference type="SAM" id="Phobius"/>
    </source>
</evidence>
<keyword evidence="2 6" id="KW-0812">Transmembrane</keyword>
<feature type="compositionally biased region" description="Basic and acidic residues" evidence="5">
    <location>
        <begin position="9"/>
        <end position="20"/>
    </location>
</feature>
<dbReference type="GO" id="GO:0016020">
    <property type="term" value="C:membrane"/>
    <property type="evidence" value="ECO:0007669"/>
    <property type="project" value="UniProtKB-SubCell"/>
</dbReference>
<dbReference type="RefSeq" id="WP_126581150.1">
    <property type="nucleotide sequence ID" value="NZ_BIFR01000001.1"/>
</dbReference>
<dbReference type="PANTHER" id="PTHR36460:SF1">
    <property type="entry name" value="UPF0132 DOMAIN PROTEIN (AFU_ORTHOLOGUE AFUA_3G10255)"/>
    <property type="match status" value="1"/>
</dbReference>
<keyword evidence="3 6" id="KW-1133">Transmembrane helix</keyword>
<dbReference type="AlphaFoldDB" id="A0A402A3R8"/>
<organism evidence="7 8">
    <name type="scientific">Tengunoibacter tsumagoiensis</name>
    <dbReference type="NCBI Taxonomy" id="2014871"/>
    <lineage>
        <taxon>Bacteria</taxon>
        <taxon>Bacillati</taxon>
        <taxon>Chloroflexota</taxon>
        <taxon>Ktedonobacteria</taxon>
        <taxon>Ktedonobacterales</taxon>
        <taxon>Dictyobacteraceae</taxon>
        <taxon>Tengunoibacter</taxon>
    </lineage>
</organism>
<dbReference type="EMBL" id="BIFR01000001">
    <property type="protein sequence ID" value="GCE13641.1"/>
    <property type="molecule type" value="Genomic_DNA"/>
</dbReference>
<evidence type="ECO:0000256" key="3">
    <source>
        <dbReference type="ARBA" id="ARBA00022989"/>
    </source>
</evidence>
<dbReference type="PANTHER" id="PTHR36460">
    <property type="entry name" value="UPF0132 DOMAIN PROTEIN (AFU_ORTHOLOGUE AFUA_3G10255)"/>
    <property type="match status" value="1"/>
</dbReference>
<sequence length="182" mass="20192">MQSFQSNDHSQHQTREHHQAYEQQWYAQQQGYGPVGAASQQGPAPQQPYYVAIPYPYASPNSGPGAESKLLAGVSYLGFWLTGLVLLLFVRENTFVRFHALQSTLFFGAINIYYIVFAFLLHNHVPFLIGFPAGLVFVLINIVGVIGWFVGFIGALAGKQSKLPFVGDRAQRMAQNPMATVK</sequence>
<evidence type="ECO:0000313" key="8">
    <source>
        <dbReference type="Proteomes" id="UP000287352"/>
    </source>
</evidence>
<reference evidence="8" key="1">
    <citation type="submission" date="2018-12" db="EMBL/GenBank/DDBJ databases">
        <title>Tengunoibacter tsumagoiensis gen. nov., sp. nov., Dictyobacter kobayashii sp. nov., D. alpinus sp. nov., and D. joshuensis sp. nov. and description of Dictyobacteraceae fam. nov. within the order Ktedonobacterales isolated from Tengu-no-mugimeshi.</title>
        <authorList>
            <person name="Wang C.M."/>
            <person name="Zheng Y."/>
            <person name="Sakai Y."/>
            <person name="Toyoda A."/>
            <person name="Minakuchi Y."/>
            <person name="Abe K."/>
            <person name="Yokota A."/>
            <person name="Yabe S."/>
        </authorList>
    </citation>
    <scope>NUCLEOTIDE SEQUENCE [LARGE SCALE GENOMIC DNA]</scope>
    <source>
        <strain evidence="8">Uno3</strain>
    </source>
</reference>
<accession>A0A402A3R8</accession>
<evidence type="ECO:0000256" key="1">
    <source>
        <dbReference type="ARBA" id="ARBA00004141"/>
    </source>
</evidence>
<feature type="transmembrane region" description="Helical" evidence="6">
    <location>
        <begin position="127"/>
        <end position="153"/>
    </location>
</feature>
<protein>
    <recommendedName>
        <fullName evidence="9">DUF4870 domain-containing protein</fullName>
    </recommendedName>
</protein>
<evidence type="ECO:0000256" key="2">
    <source>
        <dbReference type="ARBA" id="ARBA00022692"/>
    </source>
</evidence>
<keyword evidence="4 6" id="KW-0472">Membrane</keyword>
<comment type="caution">
    <text evidence="7">The sequence shown here is derived from an EMBL/GenBank/DDBJ whole genome shotgun (WGS) entry which is preliminary data.</text>
</comment>
<feature type="transmembrane region" description="Helical" evidence="6">
    <location>
        <begin position="101"/>
        <end position="121"/>
    </location>
</feature>
<evidence type="ECO:0000256" key="4">
    <source>
        <dbReference type="ARBA" id="ARBA00023136"/>
    </source>
</evidence>
<dbReference type="Proteomes" id="UP000287352">
    <property type="component" value="Unassembled WGS sequence"/>
</dbReference>
<feature type="transmembrane region" description="Helical" evidence="6">
    <location>
        <begin position="70"/>
        <end position="89"/>
    </location>
</feature>
<evidence type="ECO:0000313" key="7">
    <source>
        <dbReference type="EMBL" id="GCE13641.1"/>
    </source>
</evidence>
<gene>
    <name evidence="7" type="ORF">KTT_35000</name>
</gene>